<keyword evidence="2 4" id="KW-0238">DNA-binding</keyword>
<reference evidence="7 8" key="1">
    <citation type="submission" date="2014-10" db="EMBL/GenBank/DDBJ databases">
        <title>Draft genome of the hookworm Ancylostoma caninum.</title>
        <authorList>
            <person name="Mitreva M."/>
        </authorList>
    </citation>
    <scope>NUCLEOTIDE SEQUENCE [LARGE SCALE GENOMIC DNA]</scope>
    <source>
        <strain evidence="7 8">Baltimore</strain>
    </source>
</reference>
<evidence type="ECO:0000256" key="1">
    <source>
        <dbReference type="ARBA" id="ARBA00004123"/>
    </source>
</evidence>
<dbReference type="EMBL" id="JOJR01000733">
    <property type="protein sequence ID" value="RCN34837.1"/>
    <property type="molecule type" value="Genomic_DNA"/>
</dbReference>
<dbReference type="PROSITE" id="PS00657">
    <property type="entry name" value="FORK_HEAD_1"/>
    <property type="match status" value="1"/>
</dbReference>
<dbReference type="SUPFAM" id="SSF46785">
    <property type="entry name" value="Winged helix' DNA-binding domain"/>
    <property type="match status" value="1"/>
</dbReference>
<dbReference type="GO" id="GO:0005634">
    <property type="term" value="C:nucleus"/>
    <property type="evidence" value="ECO:0007669"/>
    <property type="project" value="UniProtKB-SubCell"/>
</dbReference>
<comment type="caution">
    <text evidence="7">The sequence shown here is derived from an EMBL/GenBank/DDBJ whole genome shotgun (WGS) entry which is preliminary data.</text>
</comment>
<dbReference type="PROSITE" id="PS00658">
    <property type="entry name" value="FORK_HEAD_2"/>
    <property type="match status" value="1"/>
</dbReference>
<dbReference type="InterPro" id="IPR036388">
    <property type="entry name" value="WH-like_DNA-bd_sf"/>
</dbReference>
<dbReference type="PROSITE" id="PS50039">
    <property type="entry name" value="FORK_HEAD_3"/>
    <property type="match status" value="1"/>
</dbReference>
<dbReference type="InterPro" id="IPR036390">
    <property type="entry name" value="WH_DNA-bd_sf"/>
</dbReference>
<dbReference type="FunFam" id="1.10.10.10:FF:000042">
    <property type="entry name" value="hepatocyte nuclear factor 3-beta"/>
    <property type="match status" value="1"/>
</dbReference>
<feature type="region of interest" description="Disordered" evidence="5">
    <location>
        <begin position="222"/>
        <end position="252"/>
    </location>
</feature>
<keyword evidence="3 4" id="KW-0539">Nucleus</keyword>
<organism evidence="7 8">
    <name type="scientific">Ancylostoma caninum</name>
    <name type="common">Dog hookworm</name>
    <dbReference type="NCBI Taxonomy" id="29170"/>
    <lineage>
        <taxon>Eukaryota</taxon>
        <taxon>Metazoa</taxon>
        <taxon>Ecdysozoa</taxon>
        <taxon>Nematoda</taxon>
        <taxon>Chromadorea</taxon>
        <taxon>Rhabditida</taxon>
        <taxon>Rhabditina</taxon>
        <taxon>Rhabditomorpha</taxon>
        <taxon>Strongyloidea</taxon>
        <taxon>Ancylostomatidae</taxon>
        <taxon>Ancylostomatinae</taxon>
        <taxon>Ancylostoma</taxon>
    </lineage>
</organism>
<dbReference type="GO" id="GO:0000978">
    <property type="term" value="F:RNA polymerase II cis-regulatory region sequence-specific DNA binding"/>
    <property type="evidence" value="ECO:0007669"/>
    <property type="project" value="TreeGrafter"/>
</dbReference>
<sequence length="378" mass="41437">MSAQDYAASVQPSYSTNANAYNAYQWPTAINSINTLNTLGTYNPYNNYTTTTTPMNSAYSGFRVSGGISPIGGNRSASGGSTGTTLSGTSASTASPSRGSSCGGGDQQLTSSELARIRRTGNYGCAKPPYSYISLITMAIQHSANHKMTLSEIYNWIMDLFPYYRQNQQRWQNSIRHSLSFNDCFVKIARTPDKPGKGSFWTLHELCGNMFENGCYLRRQKRFKVKERDPPRKKRNNNQNNQNHQNQVNNNAAIKEELEDTYKSEEAKMDLNQTISSPISLSTPSSLSQPTSVISTVGTTPLGSQATTVNPYYQLYSTDFSAAGGLPGLAVPSAFSINKLMDSTNGFDYNYYQTSANDYGGYSHTLYSSTNPSTASNL</sequence>
<feature type="domain" description="Fork-head" evidence="6">
    <location>
        <begin position="127"/>
        <end position="221"/>
    </location>
</feature>
<feature type="compositionally biased region" description="Low complexity" evidence="5">
    <location>
        <begin position="76"/>
        <end position="100"/>
    </location>
</feature>
<feature type="region of interest" description="Disordered" evidence="5">
    <location>
        <begin position="73"/>
        <end position="108"/>
    </location>
</feature>
<protein>
    <submittedName>
        <fullName evidence="7">Fork head domain protein</fullName>
    </submittedName>
</protein>
<dbReference type="GO" id="GO:0009653">
    <property type="term" value="P:anatomical structure morphogenesis"/>
    <property type="evidence" value="ECO:0007669"/>
    <property type="project" value="TreeGrafter"/>
</dbReference>
<feature type="compositionally biased region" description="Low complexity" evidence="5">
    <location>
        <begin position="237"/>
        <end position="251"/>
    </location>
</feature>
<proteinExistence type="predicted"/>
<keyword evidence="8" id="KW-1185">Reference proteome</keyword>
<name>A0A368FX28_ANCCA</name>
<feature type="compositionally biased region" description="Basic residues" evidence="5">
    <location>
        <begin position="222"/>
        <end position="236"/>
    </location>
</feature>
<accession>A0A368FX28</accession>
<dbReference type="GO" id="GO:0030154">
    <property type="term" value="P:cell differentiation"/>
    <property type="evidence" value="ECO:0007669"/>
    <property type="project" value="TreeGrafter"/>
</dbReference>
<dbReference type="CDD" id="cd20015">
    <property type="entry name" value="FH_FOXA"/>
    <property type="match status" value="1"/>
</dbReference>
<dbReference type="PANTHER" id="PTHR11829:SF380">
    <property type="entry name" value="PROTEIN FORK HEAD"/>
    <property type="match status" value="1"/>
</dbReference>
<evidence type="ECO:0000256" key="2">
    <source>
        <dbReference type="ARBA" id="ARBA00023125"/>
    </source>
</evidence>
<dbReference type="PANTHER" id="PTHR11829">
    <property type="entry name" value="FORKHEAD BOX PROTEIN"/>
    <property type="match status" value="1"/>
</dbReference>
<dbReference type="OrthoDB" id="5954824at2759"/>
<dbReference type="InterPro" id="IPR050211">
    <property type="entry name" value="FOX_domain-containing"/>
</dbReference>
<dbReference type="STRING" id="29170.A0A368FX28"/>
<dbReference type="Proteomes" id="UP000252519">
    <property type="component" value="Unassembled WGS sequence"/>
</dbReference>
<dbReference type="AlphaFoldDB" id="A0A368FX28"/>
<dbReference type="Gene3D" id="1.10.10.10">
    <property type="entry name" value="Winged helix-like DNA-binding domain superfamily/Winged helix DNA-binding domain"/>
    <property type="match status" value="1"/>
</dbReference>
<feature type="DNA-binding region" description="Fork-head" evidence="4">
    <location>
        <begin position="127"/>
        <end position="221"/>
    </location>
</feature>
<dbReference type="InterPro" id="IPR018122">
    <property type="entry name" value="TF_fork_head_CS_1"/>
</dbReference>
<evidence type="ECO:0000313" key="7">
    <source>
        <dbReference type="EMBL" id="RCN34837.1"/>
    </source>
</evidence>
<evidence type="ECO:0000256" key="3">
    <source>
        <dbReference type="ARBA" id="ARBA00023242"/>
    </source>
</evidence>
<comment type="subcellular location">
    <subcellularLocation>
        <location evidence="1 4">Nucleus</location>
    </subcellularLocation>
</comment>
<dbReference type="SMART" id="SM00339">
    <property type="entry name" value="FH"/>
    <property type="match status" value="1"/>
</dbReference>
<dbReference type="GO" id="GO:0000981">
    <property type="term" value="F:DNA-binding transcription factor activity, RNA polymerase II-specific"/>
    <property type="evidence" value="ECO:0007669"/>
    <property type="project" value="TreeGrafter"/>
</dbReference>
<dbReference type="PRINTS" id="PR00053">
    <property type="entry name" value="FORKHEAD"/>
</dbReference>
<evidence type="ECO:0000256" key="5">
    <source>
        <dbReference type="SAM" id="MobiDB-lite"/>
    </source>
</evidence>
<gene>
    <name evidence="7" type="ORF">ANCCAN_19316</name>
</gene>
<evidence type="ECO:0000256" key="4">
    <source>
        <dbReference type="PROSITE-ProRule" id="PRU00089"/>
    </source>
</evidence>
<dbReference type="InterPro" id="IPR030456">
    <property type="entry name" value="TF_fork_head_CS_2"/>
</dbReference>
<dbReference type="Pfam" id="PF00250">
    <property type="entry name" value="Forkhead"/>
    <property type="match status" value="1"/>
</dbReference>
<evidence type="ECO:0000259" key="6">
    <source>
        <dbReference type="PROSITE" id="PS50039"/>
    </source>
</evidence>
<dbReference type="InterPro" id="IPR001766">
    <property type="entry name" value="Fork_head_dom"/>
</dbReference>
<evidence type="ECO:0000313" key="8">
    <source>
        <dbReference type="Proteomes" id="UP000252519"/>
    </source>
</evidence>